<proteinExistence type="predicted"/>
<dbReference type="GO" id="GO:0005524">
    <property type="term" value="F:ATP binding"/>
    <property type="evidence" value="ECO:0007669"/>
    <property type="project" value="InterPro"/>
</dbReference>
<dbReference type="InterPro" id="IPR027417">
    <property type="entry name" value="P-loop_NTPase"/>
</dbReference>
<comment type="caution">
    <text evidence="3">The sequence shown here is derived from an EMBL/GenBank/DDBJ whole genome shotgun (WGS) entry which is preliminary data.</text>
</comment>
<dbReference type="Gene3D" id="3.40.50.300">
    <property type="entry name" value="P-loop containing nucleotide triphosphate hydrolases"/>
    <property type="match status" value="2"/>
</dbReference>
<accession>A0A2G8R433</accession>
<dbReference type="AlphaFoldDB" id="A0A2G8R433"/>
<evidence type="ECO:0000313" key="3">
    <source>
        <dbReference type="EMBL" id="PIL16294.1"/>
    </source>
</evidence>
<dbReference type="SMART" id="SM00382">
    <property type="entry name" value="AAA"/>
    <property type="match status" value="1"/>
</dbReference>
<organism evidence="3 4">
    <name type="scientific">Puniceibacterium antarcticum</name>
    <dbReference type="NCBI Taxonomy" id="1206336"/>
    <lineage>
        <taxon>Bacteria</taxon>
        <taxon>Pseudomonadati</taxon>
        <taxon>Pseudomonadota</taxon>
        <taxon>Alphaproteobacteria</taxon>
        <taxon>Rhodobacterales</taxon>
        <taxon>Paracoccaceae</taxon>
        <taxon>Puniceibacterium</taxon>
    </lineage>
</organism>
<name>A0A2G8R433_9RHOB</name>
<dbReference type="GO" id="GO:0016887">
    <property type="term" value="F:ATP hydrolysis activity"/>
    <property type="evidence" value="ECO:0007669"/>
    <property type="project" value="InterPro"/>
</dbReference>
<keyword evidence="4" id="KW-1185">Reference proteome</keyword>
<dbReference type="SUPFAM" id="SSF52540">
    <property type="entry name" value="P-loop containing nucleoside triphosphate hydrolases"/>
    <property type="match status" value="1"/>
</dbReference>
<dbReference type="RefSeq" id="WP_245875846.1">
    <property type="nucleotide sequence ID" value="NZ_AWWI01000173.1"/>
</dbReference>
<reference evidence="3 4" key="1">
    <citation type="submission" date="2013-09" db="EMBL/GenBank/DDBJ databases">
        <title>Genome sequencing of Phaeobacter antarcticus sp. nov. SM1211.</title>
        <authorList>
            <person name="Zhang X.-Y."/>
            <person name="Liu C."/>
            <person name="Chen X.-L."/>
            <person name="Xie B.-B."/>
            <person name="Qin Q.-L."/>
            <person name="Rong J.-C."/>
            <person name="Zhang Y.-Z."/>
        </authorList>
    </citation>
    <scope>NUCLEOTIDE SEQUENCE [LARGE SCALE GENOMIC DNA]</scope>
    <source>
        <strain evidence="3 4">SM1211</strain>
    </source>
</reference>
<dbReference type="Proteomes" id="UP000231259">
    <property type="component" value="Unassembled WGS sequence"/>
</dbReference>
<dbReference type="InterPro" id="IPR003593">
    <property type="entry name" value="AAA+_ATPase"/>
</dbReference>
<dbReference type="Pfam" id="PF07728">
    <property type="entry name" value="AAA_5"/>
    <property type="match status" value="1"/>
</dbReference>
<dbReference type="InterPro" id="IPR011704">
    <property type="entry name" value="ATPase_dyneun-rel_AAA"/>
</dbReference>
<dbReference type="PANTHER" id="PTHR37291:SF1">
    <property type="entry name" value="TYPE IV METHYL-DIRECTED RESTRICTION ENZYME ECOKMCRB SUBUNIT"/>
    <property type="match status" value="1"/>
</dbReference>
<feature type="domain" description="AAA+ ATPase" evidence="2">
    <location>
        <begin position="227"/>
        <end position="612"/>
    </location>
</feature>
<evidence type="ECO:0000259" key="2">
    <source>
        <dbReference type="SMART" id="SM00382"/>
    </source>
</evidence>
<sequence>MEPRDKIDVQSTLWIAHNYKDEDMATFSREAIEGAMDAYDSYLKSGEHGAIFDSFGTPRDYWVRSTRERTNRIYPSKPINFWLNGNKASSGGWAGPKYSAAALHNSGFIIVDSDDNPIDPPTRDYLIAGADRIRLCARNYHIEPARENGAAEVAIRARDLGHEMGLRERHPAICGALGSKDFQRYAQVPPPKYTLPNPSSSTVFTFHLASAEGHEPMTFEPMTAIPTPTNLILYGPPGTGKTYATAWEAVRLCLDGAATELLRDDRDALMTEYRRLVGEGRIEFVTFHQSFSYEDFVEGLRPTTGNDQEGDEEGASNSGGFSLKPHAGVFKIISEKARLDTGDAPVTRLDRSRPIYKIALGQRGSQEDRIREGLDGGLIHLGWGGDIDWSDERFDDFEEIRRAWNEQKDPEASGKDPNIEMLFAFRSGLQVGDYVVISDGRDGYRAFGRVNGEYYFDAHADFHPHRRSVEWIWRDDNGSERAPFYARNFRRQSAYRLDPNRVDWDALESVVIDPNAERPVASARPHVLIIDEINRANISKVFGELITLLEIDKRLGCENEVKVRLPYSGTSFGVPANLHIIGTMNTADRSIALLDTALRRRFTFRELMPDVEELRRALVARQLDAANLEGLDICKLLQTLNERIEYLFDREHQIGHAYFTGCTTRADVDEVMRHKVIPLLAEYFYEDWSKVAAVLGDGDGVKGSNFLEAKRLVAPLGFEDDELGGDKLRWTVKASFDFSDFAA</sequence>
<protein>
    <recommendedName>
        <fullName evidence="2">AAA+ ATPase domain-containing protein</fullName>
    </recommendedName>
</protein>
<dbReference type="PANTHER" id="PTHR37291">
    <property type="entry name" value="5-METHYLCYTOSINE-SPECIFIC RESTRICTION ENZYME B"/>
    <property type="match status" value="1"/>
</dbReference>
<gene>
    <name evidence="3" type="ORF">P775_25375</name>
</gene>
<dbReference type="EMBL" id="AWWI01000173">
    <property type="protein sequence ID" value="PIL16294.1"/>
    <property type="molecule type" value="Genomic_DNA"/>
</dbReference>
<evidence type="ECO:0000256" key="1">
    <source>
        <dbReference type="SAM" id="MobiDB-lite"/>
    </source>
</evidence>
<dbReference type="InterPro" id="IPR052934">
    <property type="entry name" value="Methyl-DNA_Rec/Restrict_Enz"/>
</dbReference>
<feature type="region of interest" description="Disordered" evidence="1">
    <location>
        <begin position="299"/>
        <end position="321"/>
    </location>
</feature>
<evidence type="ECO:0000313" key="4">
    <source>
        <dbReference type="Proteomes" id="UP000231259"/>
    </source>
</evidence>